<dbReference type="SUPFAM" id="SSF55729">
    <property type="entry name" value="Acyl-CoA N-acyltransferases (Nat)"/>
    <property type="match status" value="1"/>
</dbReference>
<protein>
    <recommendedName>
        <fullName evidence="2">Acyltransferase MbtK/IucB-like conserved domain-containing protein</fullName>
    </recommendedName>
</protein>
<dbReference type="AlphaFoldDB" id="A0AAF0DCP9"/>
<dbReference type="InterPro" id="IPR019432">
    <property type="entry name" value="Acyltransferase_MbtK/IucB-like"/>
</dbReference>
<gene>
    <name evidence="3" type="ORF">PRK78_001325</name>
</gene>
<comment type="similarity">
    <text evidence="1">Belongs to the lysine N-acyltransferase MbtK family.</text>
</comment>
<evidence type="ECO:0000259" key="2">
    <source>
        <dbReference type="SMART" id="SM01006"/>
    </source>
</evidence>
<dbReference type="EMBL" id="CP120627">
    <property type="protein sequence ID" value="WEW55890.1"/>
    <property type="molecule type" value="Genomic_DNA"/>
</dbReference>
<sequence length="432" mass="49334">MSSQRVTSDQRPTIRLPEPYHGVYELHEISTTDSPAKTYQLQLSPDSDQTRLPPEALHHDSLQFTGLTHEDAPSIPDGNNTPWARAKRSPLSVIRWEGPRVPTIAQIWMVVYTAFTVRPDLETFRLKLLGTEASGLAQQLQAVGLAIEHPSPSAPPGQPTPVSHDHEDAIVVSRSSFWQGAGSPFGARPLWIIGSGNHSPAGSTHPLRPLEYTLTTKFPDARVHAHHPIRPLKPTPGSTIYSRYIPHLKETFSMVALDWQNEEHVDYFHVWQNDPRVAQGWNETGTREQHREYLRKMHNDQHQFAVLGKFDEHYFAYFEIYWAKEDHVGAYYDAGDYDRGRHFLVGAAEFRGPHRVKAWHTSLTHYMFLDEPRTNIVVGEPRATGVKVLGYDQANGYVIDKWIDLPHKRAALIRCTRERFFQLCPFEYESSD</sequence>
<dbReference type="GO" id="GO:0019290">
    <property type="term" value="P:siderophore biosynthetic process"/>
    <property type="evidence" value="ECO:0007669"/>
    <property type="project" value="InterPro"/>
</dbReference>
<dbReference type="Pfam" id="PF13523">
    <property type="entry name" value="Acetyltransf_8"/>
    <property type="match status" value="1"/>
</dbReference>
<evidence type="ECO:0000313" key="3">
    <source>
        <dbReference type="EMBL" id="WEW55890.1"/>
    </source>
</evidence>
<name>A0AAF0DCP9_9EURO</name>
<dbReference type="SMART" id="SM01006">
    <property type="entry name" value="AlcB"/>
    <property type="match status" value="1"/>
</dbReference>
<feature type="domain" description="Acyltransferase MbtK/IucB-like conserved" evidence="2">
    <location>
        <begin position="255"/>
        <end position="304"/>
    </location>
</feature>
<organism evidence="3 4">
    <name type="scientific">Emydomyces testavorans</name>
    <dbReference type="NCBI Taxonomy" id="2070801"/>
    <lineage>
        <taxon>Eukaryota</taxon>
        <taxon>Fungi</taxon>
        <taxon>Dikarya</taxon>
        <taxon>Ascomycota</taxon>
        <taxon>Pezizomycotina</taxon>
        <taxon>Eurotiomycetes</taxon>
        <taxon>Eurotiomycetidae</taxon>
        <taxon>Onygenales</taxon>
        <taxon>Nannizziopsiaceae</taxon>
        <taxon>Emydomyces</taxon>
    </lineage>
</organism>
<dbReference type="Proteomes" id="UP001219355">
    <property type="component" value="Chromosome 1"/>
</dbReference>
<evidence type="ECO:0000313" key="4">
    <source>
        <dbReference type="Proteomes" id="UP001219355"/>
    </source>
</evidence>
<proteinExistence type="inferred from homology"/>
<accession>A0AAF0DCP9</accession>
<dbReference type="PANTHER" id="PTHR31438:SF7">
    <property type="entry name" value="ACYLTRANSFERASE MBTK_IUCB-LIKE CONSERVED DOMAIN-CONTAINING PROTEIN"/>
    <property type="match status" value="1"/>
</dbReference>
<dbReference type="Gene3D" id="3.40.630.30">
    <property type="match status" value="1"/>
</dbReference>
<dbReference type="PANTHER" id="PTHR31438">
    <property type="entry name" value="LYSINE N-ACYLTRANSFERASE C17G9.06C-RELATED"/>
    <property type="match status" value="1"/>
</dbReference>
<evidence type="ECO:0000256" key="1">
    <source>
        <dbReference type="ARBA" id="ARBA00009893"/>
    </source>
</evidence>
<dbReference type="InterPro" id="IPR016181">
    <property type="entry name" value="Acyl_CoA_acyltransferase"/>
</dbReference>
<reference evidence="3" key="1">
    <citation type="submission" date="2023-03" db="EMBL/GenBank/DDBJ databases">
        <title>Emydomyces testavorans Genome Sequence.</title>
        <authorList>
            <person name="Hoyer L."/>
        </authorList>
    </citation>
    <scope>NUCLEOTIDE SEQUENCE</scope>
    <source>
        <strain evidence="3">16-2883</strain>
    </source>
</reference>
<keyword evidence="4" id="KW-1185">Reference proteome</keyword>
<dbReference type="GO" id="GO:0016410">
    <property type="term" value="F:N-acyltransferase activity"/>
    <property type="evidence" value="ECO:0007669"/>
    <property type="project" value="TreeGrafter"/>
</dbReference>